<protein>
    <submittedName>
        <fullName evidence="1">Uncharacterized protein</fullName>
    </submittedName>
</protein>
<reference evidence="1 2" key="1">
    <citation type="journal article" date="2004" name="Environ. Microbiol.">
        <title>The genome of Desulfotalea psychrophila, a sulfate-reducing bacterium from permanently cold Arctic sediments.</title>
        <authorList>
            <person name="Rabus R."/>
            <person name="Ruepp A."/>
            <person name="Frickey T."/>
            <person name="Rattei T."/>
            <person name="Fartmann B."/>
            <person name="Stark M."/>
            <person name="Bauer M."/>
            <person name="Zibat A."/>
            <person name="Lombardot T."/>
            <person name="Becker I."/>
            <person name="Amann J."/>
            <person name="Gellner K."/>
            <person name="Teeling H."/>
            <person name="Leuschner W.D."/>
            <person name="Gloeckner F.-O."/>
            <person name="Lupas A.N."/>
            <person name="Amann R."/>
            <person name="Klenk H.-P."/>
        </authorList>
    </citation>
    <scope>NUCLEOTIDE SEQUENCE [LARGE SCALE GENOMIC DNA]</scope>
    <source>
        <strain evidence="2">DSM 12343 / LSv54</strain>
        <plasmid evidence="2">large</plasmid>
    </source>
</reference>
<dbReference type="HOGENOM" id="CLU_605097_0_0_7"/>
<dbReference type="AlphaFoldDB" id="Q6AIH9"/>
<geneLocation type="plasmid" evidence="2">
    <name>large</name>
</geneLocation>
<dbReference type="eggNOG" id="ENOG5031BCT">
    <property type="taxonomic scope" value="Bacteria"/>
</dbReference>
<dbReference type="RefSeq" id="WP_011190363.1">
    <property type="nucleotide sequence ID" value="NC_006139.1"/>
</dbReference>
<dbReference type="EMBL" id="CR522871">
    <property type="protein sequence ID" value="CAG37868.1"/>
    <property type="molecule type" value="Genomic_DNA"/>
</dbReference>
<evidence type="ECO:0000313" key="1">
    <source>
        <dbReference type="EMBL" id="CAG37868.1"/>
    </source>
</evidence>
<gene>
    <name evidence="1" type="ordered locus">DPPB04</name>
</gene>
<evidence type="ECO:0000313" key="2">
    <source>
        <dbReference type="Proteomes" id="UP000000602"/>
    </source>
</evidence>
<keyword evidence="2" id="KW-1185">Reference proteome</keyword>
<proteinExistence type="predicted"/>
<dbReference type="KEGG" id="dps:DPPB04"/>
<accession>Q6AIH9</accession>
<name>Q6AIH9_DESPS</name>
<sequence>MRKLMGYLAQFASFSKQGELLCTQSLTYLLMNMEAQCIFTSFLGAAVGSTIPETLTWRTEHCQSDGARPDVEGCRADGVPVVKIEGKIGAAFGERQLTSYMKELCGLNCPGNLILLVPRNRHEEATNHAVCEFALKGEGPWQVKNVSLTVITWEDLLQNLGTVVGQSFQEDLAQLHALYRALNGDDMEPLTTDEQVLLWREQEAWWAKLVDITTRRFTLPGGSLLPLGLENAVAPYYRRYICRNILGVESCYSVGTRDPFQNHHTPLWLRFHRNTGHFQVITQQLEHSPLVSEIVRSGKDIWYPLEVPYNAEREVMVESLVSQIRRIVNVAYQFTTQEPPRYSNLLSKMIFSEEIKSFIECKDWTFAKTMPQWPHEYLVRDRVDSRLFELVVKHLRKNGYQGYFYERPITYYEESGWVYWTMGAPIAETVIINRCRTEDSYESRAAAGTLPK</sequence>
<dbReference type="Proteomes" id="UP000000602">
    <property type="component" value="Plasmid large"/>
</dbReference>
<organism evidence="1 2">
    <name type="scientific">Desulfotalea psychrophila (strain LSv54 / DSM 12343)</name>
    <dbReference type="NCBI Taxonomy" id="177439"/>
    <lineage>
        <taxon>Bacteria</taxon>
        <taxon>Pseudomonadati</taxon>
        <taxon>Thermodesulfobacteriota</taxon>
        <taxon>Desulfobulbia</taxon>
        <taxon>Desulfobulbales</taxon>
        <taxon>Desulfocapsaceae</taxon>
        <taxon>Desulfotalea</taxon>
    </lineage>
</organism>